<comment type="similarity">
    <text evidence="1">Belongs to the transglycosylase Slt family.</text>
</comment>
<keyword evidence="5" id="KW-1185">Reference proteome</keyword>
<dbReference type="GO" id="GO:0004553">
    <property type="term" value="F:hydrolase activity, hydrolyzing O-glycosyl compounds"/>
    <property type="evidence" value="ECO:0007669"/>
    <property type="project" value="InterPro"/>
</dbReference>
<evidence type="ECO:0000313" key="5">
    <source>
        <dbReference type="Proteomes" id="UP000268094"/>
    </source>
</evidence>
<sequence length="711" mass="76666">MSWTGWVAGWVTGVALGQSPATLEAVRLHRPDAATLARAELTACEAAKCPDAGRLGLLAGTLVLSDGDAALARDLLARHPAPPPLEAFQAFYLGQARFYAGDPNGAAGDFERALEKASPALAVRARARLGEALLDAHRPKDAAPVLESAAAAQPTAELLFQRATTRAATGNPAGLRADLKAVALRFPTHPYADEALEKLSALKPAVKLTLPEHLQRAKGFLSAGAATRAQEELETAEKRSLVKGAPAQAQVALLRAQVLFVRGKPDEAEKALAVARKGPPAIAAEAALVVARRALRSDDNVKARGLMAALDKAYPSQAAGEEGAFFAAWLDMQGGRFEDATKSFVDYEKRYKGSRRRDEAMWFRALAHLRLEQYPRAKQALEELITAYPKTALAPQARYWMARADELGGGKPAVVGPAYEAVISAAPASFYALLASERLQELGRKPPAAFPQPPQQLTLPRPPELELAVALTRAGLFRDAADEVQSRVSGLRSADQALPFAHALLHLGEYGHAHSVAARYLWGRAFGAKAPDALAAFYPRAFAQAVETESTRQALDPFFVWAIMRRESAFRPEVMSAADARGLMQIIPPTATEIALKMSEPAPAPADLFAPERNIRYGAWYLAQLMKRFAHPALAAAAYNAGPKAAVRWTQERGTLPLDLFVESIPYKETRGYVKQVLADLYLYHRFYEKGGSQARLAMTVPSPATDGVSF</sequence>
<dbReference type="RefSeq" id="WP_120544917.1">
    <property type="nucleotide sequence ID" value="NZ_RAVZ01000369.1"/>
</dbReference>
<dbReference type="SUPFAM" id="SSF48452">
    <property type="entry name" value="TPR-like"/>
    <property type="match status" value="1"/>
</dbReference>
<reference evidence="5" key="1">
    <citation type="submission" date="2018-09" db="EMBL/GenBank/DDBJ databases">
        <authorList>
            <person name="Livingstone P.G."/>
            <person name="Whitworth D.E."/>
        </authorList>
    </citation>
    <scope>NUCLEOTIDE SEQUENCE [LARGE SCALE GENOMIC DNA]</scope>
    <source>
        <strain evidence="5">CA054A</strain>
    </source>
</reference>
<dbReference type="CDD" id="cd13401">
    <property type="entry name" value="Slt70-like"/>
    <property type="match status" value="1"/>
</dbReference>
<dbReference type="GO" id="GO:0000270">
    <property type="term" value="P:peptidoglycan metabolic process"/>
    <property type="evidence" value="ECO:0007669"/>
    <property type="project" value="InterPro"/>
</dbReference>
<feature type="domain" description="Transglycosylase SLT" evidence="3">
    <location>
        <begin position="547"/>
        <end position="655"/>
    </location>
</feature>
<dbReference type="GO" id="GO:0016020">
    <property type="term" value="C:membrane"/>
    <property type="evidence" value="ECO:0007669"/>
    <property type="project" value="InterPro"/>
</dbReference>
<dbReference type="PANTHER" id="PTHR37423:SF2">
    <property type="entry name" value="MEMBRANE-BOUND LYTIC MUREIN TRANSGLYCOSYLASE C"/>
    <property type="match status" value="1"/>
</dbReference>
<evidence type="ECO:0000256" key="2">
    <source>
        <dbReference type="ARBA" id="ARBA00022729"/>
    </source>
</evidence>
<dbReference type="InterPro" id="IPR023346">
    <property type="entry name" value="Lysozyme-like_dom_sf"/>
</dbReference>
<dbReference type="GO" id="GO:0042597">
    <property type="term" value="C:periplasmic space"/>
    <property type="evidence" value="ECO:0007669"/>
    <property type="project" value="InterPro"/>
</dbReference>
<dbReference type="Gene3D" id="1.10.530.10">
    <property type="match status" value="1"/>
</dbReference>
<dbReference type="PANTHER" id="PTHR37423">
    <property type="entry name" value="SOLUBLE LYTIC MUREIN TRANSGLYCOSYLASE-RELATED"/>
    <property type="match status" value="1"/>
</dbReference>
<dbReference type="Pfam" id="PF01464">
    <property type="entry name" value="SLT"/>
    <property type="match status" value="1"/>
</dbReference>
<evidence type="ECO:0000313" key="4">
    <source>
        <dbReference type="EMBL" id="RKG74459.1"/>
    </source>
</evidence>
<protein>
    <submittedName>
        <fullName evidence="4">Lytic transglycosylase</fullName>
    </submittedName>
</protein>
<proteinExistence type="inferred from homology"/>
<gene>
    <name evidence="4" type="ORF">D7V88_34855</name>
</gene>
<dbReference type="Proteomes" id="UP000268094">
    <property type="component" value="Unassembled WGS sequence"/>
</dbReference>
<evidence type="ECO:0000256" key="1">
    <source>
        <dbReference type="ARBA" id="ARBA00007734"/>
    </source>
</evidence>
<dbReference type="OrthoDB" id="9781970at2"/>
<dbReference type="PROSITE" id="PS00922">
    <property type="entry name" value="TRANSGLYCOSYLASE"/>
    <property type="match status" value="1"/>
</dbReference>
<dbReference type="GO" id="GO:0008933">
    <property type="term" value="F:peptidoglycan lytic transglycosylase activity"/>
    <property type="evidence" value="ECO:0007669"/>
    <property type="project" value="InterPro"/>
</dbReference>
<name>A0A3A8HTA2_9BACT</name>
<organism evidence="4 5">
    <name type="scientific">Corallococcus terminator</name>
    <dbReference type="NCBI Taxonomy" id="2316733"/>
    <lineage>
        <taxon>Bacteria</taxon>
        <taxon>Pseudomonadati</taxon>
        <taxon>Myxococcota</taxon>
        <taxon>Myxococcia</taxon>
        <taxon>Myxococcales</taxon>
        <taxon>Cystobacterineae</taxon>
        <taxon>Myxococcaceae</taxon>
        <taxon>Corallococcus</taxon>
    </lineage>
</organism>
<dbReference type="SUPFAM" id="SSF48435">
    <property type="entry name" value="Bacterial muramidases"/>
    <property type="match status" value="1"/>
</dbReference>
<dbReference type="EMBL" id="RAVZ01000369">
    <property type="protein sequence ID" value="RKG74459.1"/>
    <property type="molecule type" value="Genomic_DNA"/>
</dbReference>
<dbReference type="Gene3D" id="1.25.40.10">
    <property type="entry name" value="Tetratricopeptide repeat domain"/>
    <property type="match status" value="2"/>
</dbReference>
<accession>A0A3A8HTA2</accession>
<dbReference type="AlphaFoldDB" id="A0A3A8HTA2"/>
<comment type="caution">
    <text evidence="4">The sequence shown here is derived from an EMBL/GenBank/DDBJ whole genome shotgun (WGS) entry which is preliminary data.</text>
</comment>
<dbReference type="SUPFAM" id="SSF53955">
    <property type="entry name" value="Lysozyme-like"/>
    <property type="match status" value="1"/>
</dbReference>
<dbReference type="InterPro" id="IPR000189">
    <property type="entry name" value="Transglyc_AS"/>
</dbReference>
<dbReference type="Pfam" id="PF13432">
    <property type="entry name" value="TPR_16"/>
    <property type="match status" value="3"/>
</dbReference>
<dbReference type="InterPro" id="IPR011990">
    <property type="entry name" value="TPR-like_helical_dom_sf"/>
</dbReference>
<evidence type="ECO:0000259" key="3">
    <source>
        <dbReference type="Pfam" id="PF01464"/>
    </source>
</evidence>
<dbReference type="InterPro" id="IPR008939">
    <property type="entry name" value="Lytic_TGlycosylase_superhlx_U"/>
</dbReference>
<dbReference type="InterPro" id="IPR008258">
    <property type="entry name" value="Transglycosylase_SLT_dom_1"/>
</dbReference>
<keyword evidence="2" id="KW-0732">Signal</keyword>